<dbReference type="EMBL" id="VSSQ01065987">
    <property type="protein sequence ID" value="MPN18618.1"/>
    <property type="molecule type" value="Genomic_DNA"/>
</dbReference>
<comment type="caution">
    <text evidence="1">The sequence shown here is derived from an EMBL/GenBank/DDBJ whole genome shotgun (WGS) entry which is preliminary data.</text>
</comment>
<proteinExistence type="predicted"/>
<protein>
    <submittedName>
        <fullName evidence="1">Uncharacterized protein</fullName>
    </submittedName>
</protein>
<dbReference type="AlphaFoldDB" id="A0A645FVS7"/>
<organism evidence="1">
    <name type="scientific">bioreactor metagenome</name>
    <dbReference type="NCBI Taxonomy" id="1076179"/>
    <lineage>
        <taxon>unclassified sequences</taxon>
        <taxon>metagenomes</taxon>
        <taxon>ecological metagenomes</taxon>
    </lineage>
</organism>
<sequence length="86" mass="9612">MYAILPIIQCLRHQTAAAMPNMELRHVKNLFKNHFIVLYQLISLFSKKIYRSDALILGKAGVNAQKSGMAILLSIVKSALELLSSL</sequence>
<gene>
    <name evidence="1" type="ORF">SDC9_165979</name>
</gene>
<evidence type="ECO:0000313" key="1">
    <source>
        <dbReference type="EMBL" id="MPN18618.1"/>
    </source>
</evidence>
<name>A0A645FVS7_9ZZZZ</name>
<accession>A0A645FVS7</accession>
<reference evidence="1" key="1">
    <citation type="submission" date="2019-08" db="EMBL/GenBank/DDBJ databases">
        <authorList>
            <person name="Kucharzyk K."/>
            <person name="Murdoch R.W."/>
            <person name="Higgins S."/>
            <person name="Loffler F."/>
        </authorList>
    </citation>
    <scope>NUCLEOTIDE SEQUENCE</scope>
</reference>